<evidence type="ECO:0000313" key="3">
    <source>
        <dbReference type="Proteomes" id="UP000321533"/>
    </source>
</evidence>
<feature type="chain" id="PRO_5022983030" evidence="1">
    <location>
        <begin position="25"/>
        <end position="99"/>
    </location>
</feature>
<reference evidence="2 3" key="1">
    <citation type="journal article" date="2016" name="Int. J. Syst. Evol. Microbiol.">
        <title>Panacibacter ginsenosidivorans gen. nov., sp. nov., with ginsenoside converting activity isolated from soil of a ginseng field.</title>
        <authorList>
            <person name="Siddiqi M.Z."/>
            <person name="Muhammad Shafi S."/>
            <person name="Choi K.D."/>
            <person name="Im W.T."/>
        </authorList>
    </citation>
    <scope>NUCLEOTIDE SEQUENCE [LARGE SCALE GENOMIC DNA]</scope>
    <source>
        <strain evidence="2 3">Gsoil1550</strain>
    </source>
</reference>
<dbReference type="OrthoDB" id="674637at2"/>
<keyword evidence="3" id="KW-1185">Reference proteome</keyword>
<keyword evidence="1" id="KW-0732">Signal</keyword>
<organism evidence="2 3">
    <name type="scientific">Panacibacter ginsenosidivorans</name>
    <dbReference type="NCBI Taxonomy" id="1813871"/>
    <lineage>
        <taxon>Bacteria</taxon>
        <taxon>Pseudomonadati</taxon>
        <taxon>Bacteroidota</taxon>
        <taxon>Chitinophagia</taxon>
        <taxon>Chitinophagales</taxon>
        <taxon>Chitinophagaceae</taxon>
        <taxon>Panacibacter</taxon>
    </lineage>
</organism>
<dbReference type="EMBL" id="CP042435">
    <property type="protein sequence ID" value="QEC68119.1"/>
    <property type="molecule type" value="Genomic_DNA"/>
</dbReference>
<protein>
    <submittedName>
        <fullName evidence="2">Uncharacterized protein</fullName>
    </submittedName>
</protein>
<evidence type="ECO:0000256" key="1">
    <source>
        <dbReference type="SAM" id="SignalP"/>
    </source>
</evidence>
<accession>A0A5B8VA23</accession>
<feature type="signal peptide" evidence="1">
    <location>
        <begin position="1"/>
        <end position="24"/>
    </location>
</feature>
<dbReference type="AlphaFoldDB" id="A0A5B8VA23"/>
<gene>
    <name evidence="2" type="ORF">FRZ67_12715</name>
</gene>
<evidence type="ECO:0000313" key="2">
    <source>
        <dbReference type="EMBL" id="QEC68119.1"/>
    </source>
</evidence>
<dbReference type="Proteomes" id="UP000321533">
    <property type="component" value="Chromosome"/>
</dbReference>
<sequence>MKFKKIIALFCLLTLSTQMLPVKAIGAVLFGNQINEEIPHSLDIGKDNPCKLLLKDDYFLNTFAENDFVSGNISEYVHFASLLPHNHAGEIHTPPPNIA</sequence>
<proteinExistence type="predicted"/>
<dbReference type="KEGG" id="pgin:FRZ67_12715"/>
<dbReference type="RefSeq" id="WP_147189926.1">
    <property type="nucleotide sequence ID" value="NZ_CP042435.1"/>
</dbReference>
<name>A0A5B8VA23_9BACT</name>